<dbReference type="InterPro" id="IPR003661">
    <property type="entry name" value="HisK_dim/P_dom"/>
</dbReference>
<evidence type="ECO:0000259" key="12">
    <source>
        <dbReference type="PROSITE" id="PS50109"/>
    </source>
</evidence>
<dbReference type="EC" id="2.7.13.3" evidence="3"/>
<dbReference type="Proteomes" id="UP000274661">
    <property type="component" value="Unassembled WGS sequence"/>
</dbReference>
<dbReference type="Gene3D" id="1.10.287.130">
    <property type="match status" value="1"/>
</dbReference>
<keyword evidence="6 11" id="KW-0812">Transmembrane</keyword>
<keyword evidence="8 11" id="KW-1133">Transmembrane helix</keyword>
<keyword evidence="10 11" id="KW-0472">Membrane</keyword>
<accession>A0A429VCR0</accession>
<keyword evidence="9" id="KW-0902">Two-component regulatory system</keyword>
<dbReference type="SUPFAM" id="SSF47384">
    <property type="entry name" value="Homodimeric domain of signal transducing histidine kinase"/>
    <property type="match status" value="1"/>
</dbReference>
<dbReference type="InterPro" id="IPR003594">
    <property type="entry name" value="HATPase_dom"/>
</dbReference>
<protein>
    <recommendedName>
        <fullName evidence="3">histidine kinase</fullName>
        <ecNumber evidence="3">2.7.13.3</ecNumber>
    </recommendedName>
</protein>
<dbReference type="PANTHER" id="PTHR45436:SF15">
    <property type="entry name" value="SENSOR HISTIDINE KINASE CUSS"/>
    <property type="match status" value="1"/>
</dbReference>
<sequence length="447" mass="49129">MRLVPRSLFGRLVVVQAVVALLLAGALPLLTSRLLSSTVNSFVGRELDRSAERIAPNLRLENGRWSFRRGFEPPSFFAPNGIRRFDVIDGDRRILFSGGPRYGIDFRELPLEASHAHRLANGIDIATYPLPQGGSGEWLVISSDRRRPEELVARLATAFLTRFLWIVPAFVIASLLLSLLLFARATRSIRRASSDADLVDANRLDVRLDWQRLPREVQPLAEAVNSALDRVHDAFEAQTEFVANVAHELRTPLATIACRAEEVTDLELRERLLASVSHAAHVIEQVMRLARLASSDDVNSRVDLRALALASVEHSAGRVFTNGRSIAFHDEEEGRPVVARGIAGLAQLSLDNLIDNAQRHTPTGTSIVVHLGPGPTLRVEDDGPGIAVSDRNRVQRRHWRADDRRSDSAGLGLSIVDRAMVAQAGRLEVGESALGGAAMTLRFEEPA</sequence>
<reference evidence="14 15" key="1">
    <citation type="submission" date="2018-12" db="EMBL/GenBank/DDBJ databases">
        <title>Sphingomonas sp. HMF7854 Genome sequencing and assembly.</title>
        <authorList>
            <person name="Cha I."/>
            <person name="Kang H."/>
            <person name="Kim H."/>
            <person name="Kang J."/>
            <person name="Joh K."/>
        </authorList>
    </citation>
    <scope>NUCLEOTIDE SEQUENCE [LARGE SCALE GENOMIC DNA]</scope>
    <source>
        <strain evidence="14 15">HMF7854</strain>
    </source>
</reference>
<evidence type="ECO:0000256" key="11">
    <source>
        <dbReference type="SAM" id="Phobius"/>
    </source>
</evidence>
<dbReference type="CDD" id="cd00075">
    <property type="entry name" value="HATPase"/>
    <property type="match status" value="1"/>
</dbReference>
<evidence type="ECO:0000256" key="6">
    <source>
        <dbReference type="ARBA" id="ARBA00022692"/>
    </source>
</evidence>
<dbReference type="SMART" id="SM00388">
    <property type="entry name" value="HisKA"/>
    <property type="match status" value="1"/>
</dbReference>
<dbReference type="PROSITE" id="PS50109">
    <property type="entry name" value="HIS_KIN"/>
    <property type="match status" value="1"/>
</dbReference>
<evidence type="ECO:0000256" key="9">
    <source>
        <dbReference type="ARBA" id="ARBA00023012"/>
    </source>
</evidence>
<evidence type="ECO:0000256" key="8">
    <source>
        <dbReference type="ARBA" id="ARBA00022989"/>
    </source>
</evidence>
<organism evidence="14 15">
    <name type="scientific">Sphingomonas ginkgonis</name>
    <dbReference type="NCBI Taxonomy" id="2315330"/>
    <lineage>
        <taxon>Bacteria</taxon>
        <taxon>Pseudomonadati</taxon>
        <taxon>Pseudomonadota</taxon>
        <taxon>Alphaproteobacteria</taxon>
        <taxon>Sphingomonadales</taxon>
        <taxon>Sphingomonadaceae</taxon>
        <taxon>Sphingomonas</taxon>
    </lineage>
</organism>
<keyword evidence="4" id="KW-0597">Phosphoprotein</keyword>
<dbReference type="CDD" id="cd00082">
    <property type="entry name" value="HisKA"/>
    <property type="match status" value="1"/>
</dbReference>
<dbReference type="OrthoDB" id="9809329at2"/>
<proteinExistence type="predicted"/>
<dbReference type="Pfam" id="PF00512">
    <property type="entry name" value="HisKA"/>
    <property type="match status" value="1"/>
</dbReference>
<dbReference type="InterPro" id="IPR036890">
    <property type="entry name" value="HATPase_C_sf"/>
</dbReference>
<evidence type="ECO:0000313" key="15">
    <source>
        <dbReference type="Proteomes" id="UP000274661"/>
    </source>
</evidence>
<dbReference type="SUPFAM" id="SSF55874">
    <property type="entry name" value="ATPase domain of HSP90 chaperone/DNA topoisomerase II/histidine kinase"/>
    <property type="match status" value="1"/>
</dbReference>
<dbReference type="EMBL" id="RWJF01000001">
    <property type="protein sequence ID" value="RST31723.1"/>
    <property type="molecule type" value="Genomic_DNA"/>
</dbReference>
<dbReference type="Pfam" id="PF02518">
    <property type="entry name" value="HATPase_c"/>
    <property type="match status" value="1"/>
</dbReference>
<dbReference type="RefSeq" id="WP_126719662.1">
    <property type="nucleotide sequence ID" value="NZ_RWJF01000001.1"/>
</dbReference>
<comment type="catalytic activity">
    <reaction evidence="1">
        <text>ATP + protein L-histidine = ADP + protein N-phospho-L-histidine.</text>
        <dbReference type="EC" id="2.7.13.3"/>
    </reaction>
</comment>
<dbReference type="InterPro" id="IPR050428">
    <property type="entry name" value="TCS_sensor_his_kinase"/>
</dbReference>
<gene>
    <name evidence="14" type="ORF">HMF7854_13395</name>
</gene>
<dbReference type="AlphaFoldDB" id="A0A429VCR0"/>
<evidence type="ECO:0000256" key="4">
    <source>
        <dbReference type="ARBA" id="ARBA00022553"/>
    </source>
</evidence>
<keyword evidence="5" id="KW-0808">Transferase</keyword>
<evidence type="ECO:0000256" key="5">
    <source>
        <dbReference type="ARBA" id="ARBA00022679"/>
    </source>
</evidence>
<name>A0A429VCR0_9SPHN</name>
<keyword evidence="7" id="KW-0418">Kinase</keyword>
<dbReference type="InterPro" id="IPR036097">
    <property type="entry name" value="HisK_dim/P_sf"/>
</dbReference>
<evidence type="ECO:0000256" key="2">
    <source>
        <dbReference type="ARBA" id="ARBA00004141"/>
    </source>
</evidence>
<comment type="subcellular location">
    <subcellularLocation>
        <location evidence="2">Membrane</location>
        <topology evidence="2">Multi-pass membrane protein</topology>
    </subcellularLocation>
</comment>
<evidence type="ECO:0000256" key="10">
    <source>
        <dbReference type="ARBA" id="ARBA00023136"/>
    </source>
</evidence>
<keyword evidence="15" id="KW-1185">Reference proteome</keyword>
<evidence type="ECO:0000256" key="3">
    <source>
        <dbReference type="ARBA" id="ARBA00012438"/>
    </source>
</evidence>
<dbReference type="GO" id="GO:0005886">
    <property type="term" value="C:plasma membrane"/>
    <property type="evidence" value="ECO:0007669"/>
    <property type="project" value="TreeGrafter"/>
</dbReference>
<evidence type="ECO:0000313" key="14">
    <source>
        <dbReference type="EMBL" id="RST31723.1"/>
    </source>
</evidence>
<dbReference type="InterPro" id="IPR003660">
    <property type="entry name" value="HAMP_dom"/>
</dbReference>
<evidence type="ECO:0000256" key="1">
    <source>
        <dbReference type="ARBA" id="ARBA00000085"/>
    </source>
</evidence>
<feature type="domain" description="HAMP" evidence="13">
    <location>
        <begin position="183"/>
        <end position="236"/>
    </location>
</feature>
<dbReference type="SMART" id="SM00387">
    <property type="entry name" value="HATPase_c"/>
    <property type="match status" value="1"/>
</dbReference>
<feature type="domain" description="Histidine kinase" evidence="12">
    <location>
        <begin position="244"/>
        <end position="447"/>
    </location>
</feature>
<evidence type="ECO:0000256" key="7">
    <source>
        <dbReference type="ARBA" id="ARBA00022777"/>
    </source>
</evidence>
<dbReference type="PANTHER" id="PTHR45436">
    <property type="entry name" value="SENSOR HISTIDINE KINASE YKOH"/>
    <property type="match status" value="1"/>
</dbReference>
<dbReference type="GO" id="GO:0000155">
    <property type="term" value="F:phosphorelay sensor kinase activity"/>
    <property type="evidence" value="ECO:0007669"/>
    <property type="project" value="InterPro"/>
</dbReference>
<dbReference type="PROSITE" id="PS50885">
    <property type="entry name" value="HAMP"/>
    <property type="match status" value="1"/>
</dbReference>
<evidence type="ECO:0000259" key="13">
    <source>
        <dbReference type="PROSITE" id="PS50885"/>
    </source>
</evidence>
<comment type="caution">
    <text evidence="14">The sequence shown here is derived from an EMBL/GenBank/DDBJ whole genome shotgun (WGS) entry which is preliminary data.</text>
</comment>
<feature type="transmembrane region" description="Helical" evidence="11">
    <location>
        <begin position="163"/>
        <end position="183"/>
    </location>
</feature>
<dbReference type="InterPro" id="IPR005467">
    <property type="entry name" value="His_kinase_dom"/>
</dbReference>
<dbReference type="Gene3D" id="3.30.565.10">
    <property type="entry name" value="Histidine kinase-like ATPase, C-terminal domain"/>
    <property type="match status" value="1"/>
</dbReference>